<dbReference type="HOGENOM" id="CLU_2787055_0_0_9"/>
<comment type="caution">
    <text evidence="1">The sequence shown here is derived from an EMBL/GenBank/DDBJ whole genome shotgun (WGS) entry which is preliminary data.</text>
</comment>
<sequence length="68" mass="8172">MKTHRQNLIINFITCFMSRYSYNDNPILKILHHFIRRHNGQHKLLAETLLEIITKCDKLTIRILVQIV</sequence>
<gene>
    <name evidence="1" type="ORF">HMPREF0322_04702</name>
</gene>
<organism evidence="1 2">
    <name type="scientific">Desulfitobacterium hafniense DP7</name>
    <dbReference type="NCBI Taxonomy" id="537010"/>
    <lineage>
        <taxon>Bacteria</taxon>
        <taxon>Bacillati</taxon>
        <taxon>Bacillota</taxon>
        <taxon>Clostridia</taxon>
        <taxon>Eubacteriales</taxon>
        <taxon>Desulfitobacteriaceae</taxon>
        <taxon>Desulfitobacterium</taxon>
    </lineage>
</organism>
<dbReference type="EMBL" id="AFZX01000131">
    <property type="protein sequence ID" value="EHL04615.1"/>
    <property type="molecule type" value="Genomic_DNA"/>
</dbReference>
<accession>G9XUP3</accession>
<dbReference type="AlphaFoldDB" id="G9XUP3"/>
<name>G9XUP3_DESHA</name>
<reference evidence="1 2" key="1">
    <citation type="submission" date="2011-08" db="EMBL/GenBank/DDBJ databases">
        <authorList>
            <person name="Weinstock G."/>
            <person name="Sodergren E."/>
            <person name="Clifton S."/>
            <person name="Fulton L."/>
            <person name="Fulton B."/>
            <person name="Courtney L."/>
            <person name="Fronick C."/>
            <person name="Harrison M."/>
            <person name="Strong C."/>
            <person name="Farmer C."/>
            <person name="Delahaunty K."/>
            <person name="Markovic C."/>
            <person name="Hall O."/>
            <person name="Minx P."/>
            <person name="Tomlinson C."/>
            <person name="Mitreva M."/>
            <person name="Hou S."/>
            <person name="Chen J."/>
            <person name="Wollam A."/>
            <person name="Pepin K.H."/>
            <person name="Johnson M."/>
            <person name="Bhonagiri V."/>
            <person name="Zhang X."/>
            <person name="Suruliraj S."/>
            <person name="Warren W."/>
            <person name="Chinwalla A."/>
            <person name="Mardis E.R."/>
            <person name="Wilson R.K."/>
        </authorList>
    </citation>
    <scope>NUCLEOTIDE SEQUENCE [LARGE SCALE GENOMIC DNA]</scope>
    <source>
        <strain evidence="1 2">DP7</strain>
    </source>
</reference>
<dbReference type="Proteomes" id="UP000004416">
    <property type="component" value="Unassembled WGS sequence"/>
</dbReference>
<proteinExistence type="predicted"/>
<evidence type="ECO:0000313" key="1">
    <source>
        <dbReference type="EMBL" id="EHL04615.1"/>
    </source>
</evidence>
<evidence type="ECO:0000313" key="2">
    <source>
        <dbReference type="Proteomes" id="UP000004416"/>
    </source>
</evidence>
<protein>
    <submittedName>
        <fullName evidence="1">Uncharacterized protein</fullName>
    </submittedName>
</protein>